<evidence type="ECO:0000313" key="2">
    <source>
        <dbReference type="Proteomes" id="UP001265700"/>
    </source>
</evidence>
<accession>A0ABU1WT94</accession>
<evidence type="ECO:0008006" key="3">
    <source>
        <dbReference type="Google" id="ProtNLM"/>
    </source>
</evidence>
<evidence type="ECO:0000313" key="1">
    <source>
        <dbReference type="EMBL" id="MDR7152528.1"/>
    </source>
</evidence>
<keyword evidence="2" id="KW-1185">Reference proteome</keyword>
<name>A0ABU1WT94_9BURK</name>
<dbReference type="Proteomes" id="UP001265700">
    <property type="component" value="Unassembled WGS sequence"/>
</dbReference>
<comment type="caution">
    <text evidence="1">The sequence shown here is derived from an EMBL/GenBank/DDBJ whole genome shotgun (WGS) entry which is preliminary data.</text>
</comment>
<sequence length="361" mass="39668">MDQSRPASGIAGHLRRLFYGHVRACTGRLDAAAGHPLDGGDDCRPVKRVSRHQWLGLLLAGLMGSASAQYTGPLFDAHLHYNDEACVHDGVSPGCPFPLSDVLNRMQRNGVRAIVANSRPNEGTRALAQAREQTAAAGVTVVPFVRLYRNRADYNNWFRDPSIAELVHTELADGTPAGPYRGLGEFHLYDSANANGQVARQLMAMAEEKGLAILAHVDDVAIDLLMAHTISNGENAMRGEAAERGGHSFRLIWAHTGIGGTAVERVDQLMAKYPALMGELSYRPGLTCSEGQLCPEWRALLLKYPDRFLIGSDTWVNLRWLYYDDLMRGYRTWLGGLPPELARRIGWENGARLFGVPTPSQ</sequence>
<gene>
    <name evidence="1" type="ORF">J2W49_004506</name>
</gene>
<reference evidence="1 2" key="1">
    <citation type="submission" date="2023-07" db="EMBL/GenBank/DDBJ databases">
        <title>Sorghum-associated microbial communities from plants grown in Nebraska, USA.</title>
        <authorList>
            <person name="Schachtman D."/>
        </authorList>
    </citation>
    <scope>NUCLEOTIDE SEQUENCE [LARGE SCALE GENOMIC DNA]</scope>
    <source>
        <strain evidence="1 2">4249</strain>
    </source>
</reference>
<dbReference type="Gene3D" id="3.20.20.140">
    <property type="entry name" value="Metal-dependent hydrolases"/>
    <property type="match status" value="1"/>
</dbReference>
<dbReference type="EMBL" id="JAVDWU010000012">
    <property type="protein sequence ID" value="MDR7152528.1"/>
    <property type="molecule type" value="Genomic_DNA"/>
</dbReference>
<proteinExistence type="predicted"/>
<dbReference type="SUPFAM" id="SSF51556">
    <property type="entry name" value="Metallo-dependent hydrolases"/>
    <property type="match status" value="1"/>
</dbReference>
<dbReference type="InterPro" id="IPR032466">
    <property type="entry name" value="Metal_Hydrolase"/>
</dbReference>
<organism evidence="1 2">
    <name type="scientific">Hydrogenophaga palleronii</name>
    <dbReference type="NCBI Taxonomy" id="65655"/>
    <lineage>
        <taxon>Bacteria</taxon>
        <taxon>Pseudomonadati</taxon>
        <taxon>Pseudomonadota</taxon>
        <taxon>Betaproteobacteria</taxon>
        <taxon>Burkholderiales</taxon>
        <taxon>Comamonadaceae</taxon>
        <taxon>Hydrogenophaga</taxon>
    </lineage>
</organism>
<protein>
    <recommendedName>
        <fullName evidence="3">Amidohydrolase</fullName>
    </recommendedName>
</protein>